<proteinExistence type="predicted"/>
<comment type="caution">
    <text evidence="1">The sequence shown here is derived from an EMBL/GenBank/DDBJ whole genome shotgun (WGS) entry which is preliminary data.</text>
</comment>
<accession>A0AA37WJW2</accession>
<dbReference type="AlphaFoldDB" id="A0AA37WJW2"/>
<name>A0AA37WJW2_9ALTE</name>
<reference evidence="1" key="1">
    <citation type="journal article" date="2014" name="Int. J. Syst. Evol. Microbiol.">
        <title>Complete genome sequence of Corynebacterium casei LMG S-19264T (=DSM 44701T), isolated from a smear-ripened cheese.</title>
        <authorList>
            <consortium name="US DOE Joint Genome Institute (JGI-PGF)"/>
            <person name="Walter F."/>
            <person name="Albersmeier A."/>
            <person name="Kalinowski J."/>
            <person name="Ruckert C."/>
        </authorList>
    </citation>
    <scope>NUCLEOTIDE SEQUENCE</scope>
    <source>
        <strain evidence="1">NBRC 110023</strain>
    </source>
</reference>
<protein>
    <submittedName>
        <fullName evidence="1">Uncharacterized protein</fullName>
    </submittedName>
</protein>
<dbReference type="EMBL" id="BSOT01000005">
    <property type="protein sequence ID" value="GLR70250.1"/>
    <property type="molecule type" value="Genomic_DNA"/>
</dbReference>
<evidence type="ECO:0000313" key="2">
    <source>
        <dbReference type="Proteomes" id="UP001156601"/>
    </source>
</evidence>
<dbReference type="Proteomes" id="UP001156601">
    <property type="component" value="Unassembled WGS sequence"/>
</dbReference>
<reference evidence="1" key="2">
    <citation type="submission" date="2023-01" db="EMBL/GenBank/DDBJ databases">
        <title>Draft genome sequence of Agaribacter marinus strain NBRC 110023.</title>
        <authorList>
            <person name="Sun Q."/>
            <person name="Mori K."/>
        </authorList>
    </citation>
    <scope>NUCLEOTIDE SEQUENCE</scope>
    <source>
        <strain evidence="1">NBRC 110023</strain>
    </source>
</reference>
<keyword evidence="2" id="KW-1185">Reference proteome</keyword>
<organism evidence="1 2">
    <name type="scientific">Agaribacter marinus</name>
    <dbReference type="NCBI Taxonomy" id="1431249"/>
    <lineage>
        <taxon>Bacteria</taxon>
        <taxon>Pseudomonadati</taxon>
        <taxon>Pseudomonadota</taxon>
        <taxon>Gammaproteobacteria</taxon>
        <taxon>Alteromonadales</taxon>
        <taxon>Alteromonadaceae</taxon>
        <taxon>Agaribacter</taxon>
    </lineage>
</organism>
<gene>
    <name evidence="1" type="ORF">GCM10007852_11580</name>
</gene>
<evidence type="ECO:0000313" key="1">
    <source>
        <dbReference type="EMBL" id="GLR70250.1"/>
    </source>
</evidence>
<dbReference type="RefSeq" id="WP_284216555.1">
    <property type="nucleotide sequence ID" value="NZ_BSOT01000005.1"/>
</dbReference>
<sequence>MKATGKRSLKTLPKIKPFTSTETHRQLHLDARQGPVKADVYLHIPDKSTPSKWYMTSSDQVVDDFVAYIETQDKRKRARLDICINSADESITFAKAGAVGCSQTFDGLLFAAGNEELNEVKAFKTSILKRGRELRLDILPSAFWLKTSSGGKAVGGGKFGFRFVLQDKEENILLSYDPMIILPDWEPVR</sequence>